<reference evidence="2" key="1">
    <citation type="submission" date="2020-05" db="EMBL/GenBank/DDBJ databases">
        <authorList>
            <person name="Chiriac C."/>
            <person name="Salcher M."/>
            <person name="Ghai R."/>
            <person name="Kavagutti S V."/>
        </authorList>
    </citation>
    <scope>NUCLEOTIDE SEQUENCE</scope>
</reference>
<proteinExistence type="predicted"/>
<organism evidence="2">
    <name type="scientific">uncultured Caudovirales phage</name>
    <dbReference type="NCBI Taxonomy" id="2100421"/>
    <lineage>
        <taxon>Viruses</taxon>
        <taxon>Duplodnaviria</taxon>
        <taxon>Heunggongvirae</taxon>
        <taxon>Uroviricota</taxon>
        <taxon>Caudoviricetes</taxon>
        <taxon>Peduoviridae</taxon>
        <taxon>Maltschvirus</taxon>
        <taxon>Maltschvirus maltsch</taxon>
    </lineage>
</organism>
<name>A0A6J5RYD4_9CAUD</name>
<dbReference type="EMBL" id="LR796545">
    <property type="protein sequence ID" value="CAB4150316.1"/>
    <property type="molecule type" value="Genomic_DNA"/>
</dbReference>
<gene>
    <name evidence="2" type="ORF">UFOVP1332_32</name>
    <name evidence="1" type="ORF">UFOVP565_11</name>
</gene>
<dbReference type="EMBL" id="LR797279">
    <property type="protein sequence ID" value="CAB4199256.1"/>
    <property type="molecule type" value="Genomic_DNA"/>
</dbReference>
<evidence type="ECO:0000313" key="1">
    <source>
        <dbReference type="EMBL" id="CAB4150316.1"/>
    </source>
</evidence>
<sequence>MKLYKSTTAGVYFSARQSHDAGFRVNRNIQSTSRKYVIAKRRPELCRGVVIYFDWEVVAEAHTLKEAGDYIHGYLNPGKGGAA</sequence>
<evidence type="ECO:0000313" key="2">
    <source>
        <dbReference type="EMBL" id="CAB4199256.1"/>
    </source>
</evidence>
<accession>A0A6J5RYD4</accession>
<protein>
    <submittedName>
        <fullName evidence="2">Uncharacterized protein</fullName>
    </submittedName>
</protein>